<dbReference type="EMBL" id="CP075546">
    <property type="protein sequence ID" value="QVV88189.1"/>
    <property type="molecule type" value="Genomic_DNA"/>
</dbReference>
<evidence type="ECO:0000313" key="1">
    <source>
        <dbReference type="EMBL" id="QVV88189.1"/>
    </source>
</evidence>
<reference evidence="1 2" key="1">
    <citation type="submission" date="2021-05" db="EMBL/GenBank/DDBJ databases">
        <title>A novel Methanospirillum isolate from a pyrite-forming mixed culture.</title>
        <authorList>
            <person name="Bunk B."/>
            <person name="Sproer C."/>
            <person name="Spring S."/>
            <person name="Pester M."/>
        </authorList>
    </citation>
    <scope>NUCLEOTIDE SEQUENCE [LARGE SCALE GENOMIC DNA]</scope>
    <source>
        <strain evidence="1 2">J.3.6.1-F.2.7.3</strain>
    </source>
</reference>
<dbReference type="AlphaFoldDB" id="A0A8E7AXP8"/>
<gene>
    <name evidence="1" type="ORF">KHC33_12735</name>
</gene>
<protein>
    <submittedName>
        <fullName evidence="1">Uncharacterized protein</fullName>
    </submittedName>
</protein>
<evidence type="ECO:0000313" key="2">
    <source>
        <dbReference type="Proteomes" id="UP000680656"/>
    </source>
</evidence>
<dbReference type="Proteomes" id="UP000680656">
    <property type="component" value="Chromosome"/>
</dbReference>
<sequence>MKFVIVSERPRPSVRYEKVGRLRPGETGEIEVILDGHGVIRTIPTGDFVLVLNGLFALDLELSESGNRIVISGKYTVLVNQVRGMIRDWPRKKAALFIREVG</sequence>
<keyword evidence="2" id="KW-1185">Reference proteome</keyword>
<organism evidence="1 2">
    <name type="scientific">Methanospirillum purgamenti</name>
    <dbReference type="NCBI Taxonomy" id="2834276"/>
    <lineage>
        <taxon>Archaea</taxon>
        <taxon>Methanobacteriati</taxon>
        <taxon>Methanobacteriota</taxon>
        <taxon>Stenosarchaea group</taxon>
        <taxon>Methanomicrobia</taxon>
        <taxon>Methanomicrobiales</taxon>
        <taxon>Methanospirillaceae</taxon>
        <taxon>Methanospirillum</taxon>
    </lineage>
</organism>
<name>A0A8E7AXP8_9EURY</name>
<dbReference type="KEGG" id="mrtj:KHC33_12735"/>
<proteinExistence type="predicted"/>
<dbReference type="GeneID" id="65098065"/>
<accession>A0A8E7AXP8</accession>
<dbReference type="RefSeq" id="WP_214419006.1">
    <property type="nucleotide sequence ID" value="NZ_CP075546.1"/>
</dbReference>